<dbReference type="PIRSF" id="PIRSF031503">
    <property type="entry name" value="UCP031503_mp"/>
    <property type="match status" value="1"/>
</dbReference>
<feature type="transmembrane region" description="Helical" evidence="1">
    <location>
        <begin position="76"/>
        <end position="97"/>
    </location>
</feature>
<gene>
    <name evidence="2" type="ORF">H9L19_07165</name>
</gene>
<keyword evidence="3" id="KW-1185">Reference proteome</keyword>
<name>A0A7G9T4W6_9LACO</name>
<dbReference type="PANTHER" id="PTHR41771:SF1">
    <property type="entry name" value="MEMBRANE PROTEIN"/>
    <property type="match status" value="1"/>
</dbReference>
<feature type="transmembrane region" description="Helical" evidence="1">
    <location>
        <begin position="128"/>
        <end position="153"/>
    </location>
</feature>
<protein>
    <submittedName>
        <fullName evidence="2">YibE/F family protein</fullName>
    </submittedName>
</protein>
<dbReference type="EMBL" id="CP060724">
    <property type="protein sequence ID" value="QNN75141.1"/>
    <property type="molecule type" value="Genomic_DNA"/>
</dbReference>
<evidence type="ECO:0000313" key="2">
    <source>
        <dbReference type="EMBL" id="QNN75141.1"/>
    </source>
</evidence>
<keyword evidence="1" id="KW-0812">Transmembrane</keyword>
<keyword evidence="1" id="KW-1133">Transmembrane helix</keyword>
<dbReference type="InterPro" id="IPR012507">
    <property type="entry name" value="YibE_F"/>
</dbReference>
<dbReference type="PANTHER" id="PTHR41771">
    <property type="entry name" value="MEMBRANE PROTEIN-RELATED"/>
    <property type="match status" value="1"/>
</dbReference>
<evidence type="ECO:0000313" key="3">
    <source>
        <dbReference type="Proteomes" id="UP000515800"/>
    </source>
</evidence>
<dbReference type="AlphaFoldDB" id="A0A7G9T4W6"/>
<accession>A0A7G9T4W6</accession>
<feature type="transmembrane region" description="Helical" evidence="1">
    <location>
        <begin position="221"/>
        <end position="242"/>
    </location>
</feature>
<reference evidence="2 3" key="1">
    <citation type="submission" date="2020-08" db="EMBL/GenBank/DDBJ databases">
        <title>Genome sequence of Weissella diestrammenae KACC 16890T.</title>
        <authorList>
            <person name="Hyun D.-W."/>
            <person name="Bae J.-W."/>
        </authorList>
    </citation>
    <scope>NUCLEOTIDE SEQUENCE [LARGE SCALE GENOMIC DNA]</scope>
    <source>
        <strain evidence="2 3">KACC 16890</strain>
    </source>
</reference>
<sequence length="253" mass="27498">MTVNLLLALILLSLMVLIGGLKGAGAFLSLWINFGVLFVMIILINWGFNIFVVLMTCSIIVLMVTILSTGADEETILTAVQTSIIVMVILMVIIIPMQSLNEVQGFAVENSEELEGLTLQVAVSFVKIGMAAALLATLGAIAEAAVAIASGFFELTKHHPDMPIKKQLQMGQHLGEQIIGTAVNTVLFGFMADFLSLGIMFVKLNYSFADVINNKLFVATMLSMLYAFLGIILVLPITLILIRLKYKKTDKNN</sequence>
<evidence type="ECO:0000256" key="1">
    <source>
        <dbReference type="SAM" id="Phobius"/>
    </source>
</evidence>
<feature type="transmembrane region" description="Helical" evidence="1">
    <location>
        <begin position="174"/>
        <end position="201"/>
    </location>
</feature>
<proteinExistence type="predicted"/>
<feature type="transmembrane region" description="Helical" evidence="1">
    <location>
        <begin position="33"/>
        <end position="64"/>
    </location>
</feature>
<dbReference type="KEGG" id="wdi:H9L19_07165"/>
<dbReference type="Proteomes" id="UP000515800">
    <property type="component" value="Chromosome"/>
</dbReference>
<dbReference type="InterPro" id="IPR014564">
    <property type="entry name" value="UCP031503_TM"/>
</dbReference>
<organism evidence="2 3">
    <name type="scientific">Weissella diestrammenae</name>
    <dbReference type="NCBI Taxonomy" id="1162633"/>
    <lineage>
        <taxon>Bacteria</taxon>
        <taxon>Bacillati</taxon>
        <taxon>Bacillota</taxon>
        <taxon>Bacilli</taxon>
        <taxon>Lactobacillales</taxon>
        <taxon>Lactobacillaceae</taxon>
        <taxon>Weissella</taxon>
    </lineage>
</organism>
<keyword evidence="1" id="KW-0472">Membrane</keyword>
<dbReference type="Pfam" id="PF07907">
    <property type="entry name" value="YibE_F"/>
    <property type="match status" value="1"/>
</dbReference>
<dbReference type="RefSeq" id="WP_187528976.1">
    <property type="nucleotide sequence ID" value="NZ_CP060724.1"/>
</dbReference>